<dbReference type="Pfam" id="PF08245">
    <property type="entry name" value="Mur_ligase_M"/>
    <property type="match status" value="1"/>
</dbReference>
<proteinExistence type="predicted"/>
<evidence type="ECO:0000259" key="2">
    <source>
        <dbReference type="Pfam" id="PF08245"/>
    </source>
</evidence>
<evidence type="ECO:0000313" key="4">
    <source>
        <dbReference type="Proteomes" id="UP000176700"/>
    </source>
</evidence>
<evidence type="ECO:0000313" key="3">
    <source>
        <dbReference type="EMBL" id="OGZ42802.1"/>
    </source>
</evidence>
<dbReference type="GO" id="GO:0016881">
    <property type="term" value="F:acid-amino acid ligase activity"/>
    <property type="evidence" value="ECO:0007669"/>
    <property type="project" value="InterPro"/>
</dbReference>
<feature type="domain" description="Mur ligase central" evidence="2">
    <location>
        <begin position="43"/>
        <end position="187"/>
    </location>
</feature>
<dbReference type="InterPro" id="IPR004101">
    <property type="entry name" value="Mur_ligase_C"/>
</dbReference>
<dbReference type="PANTHER" id="PTHR23135">
    <property type="entry name" value="MUR LIGASE FAMILY MEMBER"/>
    <property type="match status" value="1"/>
</dbReference>
<dbReference type="InterPro" id="IPR036565">
    <property type="entry name" value="Mur-like_cat_sf"/>
</dbReference>
<dbReference type="EMBL" id="MHNI01000013">
    <property type="protein sequence ID" value="OGZ42802.1"/>
    <property type="molecule type" value="Genomic_DNA"/>
</dbReference>
<dbReference type="PANTHER" id="PTHR23135:SF4">
    <property type="entry name" value="UDP-N-ACETYLMURAMOYL-L-ALANYL-D-GLUTAMATE--2,6-DIAMINOPIMELATE LIGASE MURE HOMOLOG, CHLOROPLASTIC"/>
    <property type="match status" value="1"/>
</dbReference>
<evidence type="ECO:0008006" key="5">
    <source>
        <dbReference type="Google" id="ProtNLM"/>
    </source>
</evidence>
<dbReference type="InterPro" id="IPR013221">
    <property type="entry name" value="Mur_ligase_cen"/>
</dbReference>
<dbReference type="Gene3D" id="3.40.1190.10">
    <property type="entry name" value="Mur-like, catalytic domain"/>
    <property type="match status" value="1"/>
</dbReference>
<dbReference type="AlphaFoldDB" id="A0A1G2FYJ1"/>
<protein>
    <recommendedName>
        <fullName evidence="5">UDP-N-acetylmuramoyl-L-alanyl-D-glutamate--2, 6-diaminopimelate ligase</fullName>
    </recommendedName>
</protein>
<accession>A0A1G2FYJ1</accession>
<dbReference type="SUPFAM" id="SSF53244">
    <property type="entry name" value="MurD-like peptide ligases, peptide-binding domain"/>
    <property type="match status" value="1"/>
</dbReference>
<gene>
    <name evidence="3" type="ORF">A2W41_00585</name>
</gene>
<dbReference type="InterPro" id="IPR036615">
    <property type="entry name" value="Mur_ligase_C_dom_sf"/>
</dbReference>
<dbReference type="SUPFAM" id="SSF53623">
    <property type="entry name" value="MurD-like peptide ligases, catalytic domain"/>
    <property type="match status" value="1"/>
</dbReference>
<evidence type="ECO:0000259" key="1">
    <source>
        <dbReference type="Pfam" id="PF02875"/>
    </source>
</evidence>
<feature type="domain" description="Mur ligase C-terminal" evidence="1">
    <location>
        <begin position="240"/>
        <end position="369"/>
    </location>
</feature>
<dbReference type="Gene3D" id="3.90.190.20">
    <property type="entry name" value="Mur ligase, C-terminal domain"/>
    <property type="match status" value="1"/>
</dbReference>
<dbReference type="Pfam" id="PF02875">
    <property type="entry name" value="Mur_ligase_C"/>
    <property type="match status" value="1"/>
</dbReference>
<sequence length="398" mass="45036">MRVASVIRVNTPKRLLLLYHFVLALLAGFLYRFPSRAMTVIGVTGTNGKSTVVEMLRHIFEEDSRRVASISSIRFQIGKHEWRNDLKMTMPGRFFLQRFLADARKAKCSLVILEVTSEGIAQFRHRFIAFDAAVLTNLTPEHIESHGSFKKYREAKAQLFRRTPVHILNGDDKNIDYFSNIAAKKRVVYREKDFPSNMALHLPGRFNRRNAVAAVKTSALFGVDEKTAYRALGRIKSIPGRLERIAKHPFTVYVDYAHTPDALMQVYKTLRPPGGSGESHGFICVLGSAGGGRDIWKREELGRIADSFCDAIILTNEDPYDENPLDILKDIAKGIQSKKPHTILDRRAAIRQALTEAKEKDVVIITGKGSEPWMMVARGGKIPWDDRAVVREEMGRLF</sequence>
<reference evidence="3 4" key="1">
    <citation type="journal article" date="2016" name="Nat. Commun.">
        <title>Thousands of microbial genomes shed light on interconnected biogeochemical processes in an aquifer system.</title>
        <authorList>
            <person name="Anantharaman K."/>
            <person name="Brown C.T."/>
            <person name="Hug L.A."/>
            <person name="Sharon I."/>
            <person name="Castelle C.J."/>
            <person name="Probst A.J."/>
            <person name="Thomas B.C."/>
            <person name="Singh A."/>
            <person name="Wilkins M.J."/>
            <person name="Karaoz U."/>
            <person name="Brodie E.L."/>
            <person name="Williams K.H."/>
            <person name="Hubbard S.S."/>
            <person name="Banfield J.F."/>
        </authorList>
    </citation>
    <scope>NUCLEOTIDE SEQUENCE [LARGE SCALE GENOMIC DNA]</scope>
</reference>
<name>A0A1G2FYJ1_9BACT</name>
<dbReference type="Proteomes" id="UP000176700">
    <property type="component" value="Unassembled WGS sequence"/>
</dbReference>
<organism evidence="3 4">
    <name type="scientific">Candidatus Ryanbacteria bacterium RIFCSPHIGHO2_01_45_13</name>
    <dbReference type="NCBI Taxonomy" id="1802112"/>
    <lineage>
        <taxon>Bacteria</taxon>
        <taxon>Candidatus Ryaniibacteriota</taxon>
    </lineage>
</organism>
<dbReference type="GO" id="GO:0005524">
    <property type="term" value="F:ATP binding"/>
    <property type="evidence" value="ECO:0007669"/>
    <property type="project" value="InterPro"/>
</dbReference>
<comment type="caution">
    <text evidence="3">The sequence shown here is derived from an EMBL/GenBank/DDBJ whole genome shotgun (WGS) entry which is preliminary data.</text>
</comment>